<dbReference type="InterPro" id="IPR001841">
    <property type="entry name" value="Znf_RING"/>
</dbReference>
<dbReference type="InterPro" id="IPR013083">
    <property type="entry name" value="Znf_RING/FYVE/PHD"/>
</dbReference>
<evidence type="ECO:0000256" key="21">
    <source>
        <dbReference type="SAM" id="MobiDB-lite"/>
    </source>
</evidence>
<comment type="caution">
    <text evidence="24">The sequence shown here is derived from an EMBL/GenBank/DDBJ whole genome shotgun (WGS) entry which is preliminary data.</text>
</comment>
<dbReference type="GO" id="GO:0006281">
    <property type="term" value="P:DNA repair"/>
    <property type="evidence" value="ECO:0007669"/>
    <property type="project" value="UniProtKB-KW"/>
</dbReference>
<accession>A0A1A0HHM0</accession>
<dbReference type="RefSeq" id="XP_018714140.1">
    <property type="nucleotide sequence ID" value="XM_018853904.1"/>
</dbReference>
<dbReference type="PROSITE" id="PS51908">
    <property type="entry name" value="ZF_UBZ4"/>
    <property type="match status" value="1"/>
</dbReference>
<dbReference type="GO" id="GO:0097505">
    <property type="term" value="C:Rad6-Rad18 complex"/>
    <property type="evidence" value="ECO:0007669"/>
    <property type="project" value="TreeGrafter"/>
</dbReference>
<dbReference type="GO" id="GO:0006513">
    <property type="term" value="P:protein monoubiquitination"/>
    <property type="evidence" value="ECO:0007669"/>
    <property type="project" value="InterPro"/>
</dbReference>
<proteinExistence type="inferred from homology"/>
<dbReference type="PANTHER" id="PTHR14134">
    <property type="entry name" value="E3 UBIQUITIN-PROTEIN LIGASE RAD18"/>
    <property type="match status" value="1"/>
</dbReference>
<dbReference type="FunFam" id="3.30.40.10:FF:000172">
    <property type="entry name" value="E3 ubiquitin-protein ligase RAD18"/>
    <property type="match status" value="1"/>
</dbReference>
<feature type="domain" description="RING-type" evidence="22">
    <location>
        <begin position="26"/>
        <end position="64"/>
    </location>
</feature>
<dbReference type="InterPro" id="IPR039577">
    <property type="entry name" value="Rad18"/>
</dbReference>
<dbReference type="PANTHER" id="PTHR14134:SF2">
    <property type="entry name" value="E3 UBIQUITIN-PROTEIN LIGASE RAD18"/>
    <property type="match status" value="1"/>
</dbReference>
<dbReference type="InterPro" id="IPR017907">
    <property type="entry name" value="Znf_RING_CS"/>
</dbReference>
<evidence type="ECO:0000313" key="24">
    <source>
        <dbReference type="EMBL" id="OBA23659.1"/>
    </source>
</evidence>
<dbReference type="EMBL" id="LXTC01000001">
    <property type="protein sequence ID" value="OBA23659.1"/>
    <property type="molecule type" value="Genomic_DNA"/>
</dbReference>
<keyword evidence="13" id="KW-0238">DNA-binding</keyword>
<feature type="compositionally biased region" description="Basic and acidic residues" evidence="21">
    <location>
        <begin position="386"/>
        <end position="405"/>
    </location>
</feature>
<evidence type="ECO:0000256" key="5">
    <source>
        <dbReference type="ARBA" id="ARBA00012483"/>
    </source>
</evidence>
<evidence type="ECO:0000313" key="25">
    <source>
        <dbReference type="Proteomes" id="UP000092555"/>
    </source>
</evidence>
<evidence type="ECO:0000256" key="11">
    <source>
        <dbReference type="ARBA" id="ARBA00022786"/>
    </source>
</evidence>
<dbReference type="GO" id="GO:0006301">
    <property type="term" value="P:DNA damage tolerance"/>
    <property type="evidence" value="ECO:0007669"/>
    <property type="project" value="InterPro"/>
</dbReference>
<keyword evidence="12" id="KW-0862">Zinc</keyword>
<dbReference type="GO" id="GO:0005634">
    <property type="term" value="C:nucleus"/>
    <property type="evidence" value="ECO:0007669"/>
    <property type="project" value="UniProtKB-SubCell"/>
</dbReference>
<evidence type="ECO:0000256" key="10">
    <source>
        <dbReference type="ARBA" id="ARBA00022771"/>
    </source>
</evidence>
<evidence type="ECO:0000256" key="1">
    <source>
        <dbReference type="ARBA" id="ARBA00000900"/>
    </source>
</evidence>
<gene>
    <name evidence="24" type="ORF">METBIDRAFT_110397</name>
</gene>
<evidence type="ECO:0000256" key="16">
    <source>
        <dbReference type="ARBA" id="ARBA00031783"/>
    </source>
</evidence>
<dbReference type="Proteomes" id="UP000092555">
    <property type="component" value="Unassembled WGS sequence"/>
</dbReference>
<dbReference type="OrthoDB" id="9049620at2759"/>
<evidence type="ECO:0000256" key="4">
    <source>
        <dbReference type="ARBA" id="ARBA00009506"/>
    </source>
</evidence>
<evidence type="ECO:0000256" key="20">
    <source>
        <dbReference type="PROSITE-ProRule" id="PRU01256"/>
    </source>
</evidence>
<evidence type="ECO:0000256" key="2">
    <source>
        <dbReference type="ARBA" id="ARBA00004123"/>
    </source>
</evidence>
<evidence type="ECO:0000256" key="8">
    <source>
        <dbReference type="ARBA" id="ARBA00022723"/>
    </source>
</evidence>
<dbReference type="PROSITE" id="PS50089">
    <property type="entry name" value="ZF_RING_2"/>
    <property type="match status" value="1"/>
</dbReference>
<evidence type="ECO:0000256" key="19">
    <source>
        <dbReference type="PROSITE-ProRule" id="PRU00175"/>
    </source>
</evidence>
<reference evidence="24 25" key="1">
    <citation type="submission" date="2016-05" db="EMBL/GenBank/DDBJ databases">
        <title>Comparative genomics of biotechnologically important yeasts.</title>
        <authorList>
            <consortium name="DOE Joint Genome Institute"/>
            <person name="Riley R."/>
            <person name="Haridas S."/>
            <person name="Wolfe K.H."/>
            <person name="Lopes M.R."/>
            <person name="Hittinger C.T."/>
            <person name="Goker M."/>
            <person name="Salamov A."/>
            <person name="Wisecaver J."/>
            <person name="Long T.M."/>
            <person name="Aerts A.L."/>
            <person name="Barry K."/>
            <person name="Choi C."/>
            <person name="Clum A."/>
            <person name="Coughlan A.Y."/>
            <person name="Deshpande S."/>
            <person name="Douglass A.P."/>
            <person name="Hanson S.J."/>
            <person name="Klenk H.-P."/>
            <person name="LaButti K."/>
            <person name="Lapidus A."/>
            <person name="Lindquist E."/>
            <person name="Lipzen A."/>
            <person name="Meier-kolthoff J.P."/>
            <person name="Ohm R.A."/>
            <person name="Otillar R.P."/>
            <person name="Pangilinan J."/>
            <person name="Peng Y."/>
            <person name="Rokas A."/>
            <person name="Rosa C.A."/>
            <person name="Scheuner C."/>
            <person name="Sibirny A.A."/>
            <person name="Slot J.C."/>
            <person name="Stielow J.B."/>
            <person name="Sun H."/>
            <person name="Kurtzman C.P."/>
            <person name="Blackwell M."/>
            <person name="Grigoriev I.V."/>
            <person name="Jeffries T.W."/>
        </authorList>
    </citation>
    <scope>NUCLEOTIDE SEQUENCE [LARGE SCALE GENOMIC DNA]</scope>
    <source>
        <strain evidence="24 25">NRRL YB-4993</strain>
    </source>
</reference>
<evidence type="ECO:0000256" key="14">
    <source>
        <dbReference type="ARBA" id="ARBA00023204"/>
    </source>
</evidence>
<dbReference type="GO" id="GO:0003697">
    <property type="term" value="F:single-stranded DNA binding"/>
    <property type="evidence" value="ECO:0007669"/>
    <property type="project" value="InterPro"/>
</dbReference>
<dbReference type="GO" id="GO:0061630">
    <property type="term" value="F:ubiquitin protein ligase activity"/>
    <property type="evidence" value="ECO:0007669"/>
    <property type="project" value="UniProtKB-EC"/>
</dbReference>
<evidence type="ECO:0000256" key="9">
    <source>
        <dbReference type="ARBA" id="ARBA00022763"/>
    </source>
</evidence>
<keyword evidence="25" id="KW-1185">Reference proteome</keyword>
<keyword evidence="10 19" id="KW-0863">Zinc-finger</keyword>
<evidence type="ECO:0000256" key="3">
    <source>
        <dbReference type="ARBA" id="ARBA00004906"/>
    </source>
</evidence>
<dbReference type="UniPathway" id="UPA00143"/>
<keyword evidence="15" id="KW-0539">Nucleus</keyword>
<evidence type="ECO:0000259" key="22">
    <source>
        <dbReference type="PROSITE" id="PS50089"/>
    </source>
</evidence>
<dbReference type="GeneID" id="30026880"/>
<evidence type="ECO:0000256" key="17">
    <source>
        <dbReference type="ARBA" id="ARBA00074353"/>
    </source>
</evidence>
<dbReference type="PROSITE" id="PS00518">
    <property type="entry name" value="ZF_RING_1"/>
    <property type="match status" value="1"/>
</dbReference>
<feature type="region of interest" description="Disordered" evidence="21">
    <location>
        <begin position="348"/>
        <end position="411"/>
    </location>
</feature>
<organism evidence="24 25">
    <name type="scientific">Metschnikowia bicuspidata var. bicuspidata NRRL YB-4993</name>
    <dbReference type="NCBI Taxonomy" id="869754"/>
    <lineage>
        <taxon>Eukaryota</taxon>
        <taxon>Fungi</taxon>
        <taxon>Dikarya</taxon>
        <taxon>Ascomycota</taxon>
        <taxon>Saccharomycotina</taxon>
        <taxon>Pichiomycetes</taxon>
        <taxon>Metschnikowiaceae</taxon>
        <taxon>Metschnikowia</taxon>
    </lineage>
</organism>
<feature type="domain" description="UBZ4-type" evidence="23">
    <location>
        <begin position="148"/>
        <end position="176"/>
    </location>
</feature>
<dbReference type="SUPFAM" id="SSF57850">
    <property type="entry name" value="RING/U-box"/>
    <property type="match status" value="1"/>
</dbReference>
<comment type="pathway">
    <text evidence="3">Protein modification; protein ubiquitination.</text>
</comment>
<dbReference type="EC" id="2.3.2.27" evidence="5"/>
<feature type="compositionally biased region" description="Polar residues" evidence="21">
    <location>
        <begin position="367"/>
        <end position="385"/>
    </location>
</feature>
<dbReference type="AlphaFoldDB" id="A0A1A0HHM0"/>
<dbReference type="SMART" id="SM00184">
    <property type="entry name" value="RING"/>
    <property type="match status" value="1"/>
</dbReference>
<evidence type="ECO:0000259" key="23">
    <source>
        <dbReference type="PROSITE" id="PS51908"/>
    </source>
</evidence>
<keyword evidence="14 20" id="KW-0234">DNA repair</keyword>
<evidence type="ECO:0000256" key="18">
    <source>
        <dbReference type="ARBA" id="ARBA00082369"/>
    </source>
</evidence>
<keyword evidence="7" id="KW-0808">Transferase</keyword>
<dbReference type="Gene3D" id="3.30.160.60">
    <property type="entry name" value="Classic Zinc Finger"/>
    <property type="match status" value="1"/>
</dbReference>
<keyword evidence="11" id="KW-0833">Ubl conjugation pathway</keyword>
<keyword evidence="8" id="KW-0479">Metal-binding</keyword>
<dbReference type="STRING" id="869754.A0A1A0HHM0"/>
<name>A0A1A0HHM0_9ASCO</name>
<sequence length="419" mass="47854">MSEFEPSDWKLTRIPKLSQLDSLQRCLICKDFLKAPVITSCNHTFCSQCIRQHLMIVSQCPLCKAEQFESNLKRVILLEEIVLCFQALRDDLISLLQEEESSTNDQQDNMKTIKNQQVHLDVIEIPDHSEGLDSNSTLAQGTILDAGYVHCPVCGEVMKEEHVQGSHLDYCLNGKPDPKLMLKTHSVKRKTNDVVLFFQGRKRQKNAANNVDHANFYFNKGDQHHHNTKRIPKVDFSSLSTAKVKEKLMALKLSTLGSRTELEWRYNHYYLLNQSNLDSNHPLTEMELRQKLKQTEISHLMTPLTSASNTIYGDSLSRKSLADKDFPIKAWLDIYKDEFKQLVKQARKSRKKQALTKNMKSPDHATRASTNDIASSRSATNPLTNEENKNVHLGDQASHREKDPADDFDFSTSALFAPQ</sequence>
<evidence type="ECO:0000256" key="12">
    <source>
        <dbReference type="ARBA" id="ARBA00022833"/>
    </source>
</evidence>
<protein>
    <recommendedName>
        <fullName evidence="6">Postreplication repair E3 ubiquitin-protein ligase RAD18</fullName>
        <ecNumber evidence="5">2.3.2.27</ecNumber>
    </recommendedName>
    <alternativeName>
        <fullName evidence="17">Postreplication repair E3 ubiquitin-protein ligase rad18</fullName>
    </alternativeName>
    <alternativeName>
        <fullName evidence="16 18">RING-type E3 ubiquitin transferase RAD18</fullName>
    </alternativeName>
</protein>
<dbReference type="Pfam" id="PF13923">
    <property type="entry name" value="zf-C3HC4_2"/>
    <property type="match status" value="1"/>
</dbReference>
<comment type="catalytic activity">
    <reaction evidence="1">
        <text>S-ubiquitinyl-[E2 ubiquitin-conjugating enzyme]-L-cysteine + [acceptor protein]-L-lysine = [E2 ubiquitin-conjugating enzyme]-L-cysteine + N(6)-ubiquitinyl-[acceptor protein]-L-lysine.</text>
        <dbReference type="EC" id="2.3.2.27"/>
    </reaction>
</comment>
<dbReference type="GO" id="GO:0008270">
    <property type="term" value="F:zinc ion binding"/>
    <property type="evidence" value="ECO:0007669"/>
    <property type="project" value="UniProtKB-KW"/>
</dbReference>
<dbReference type="InterPro" id="IPR003034">
    <property type="entry name" value="SAP_dom"/>
</dbReference>
<evidence type="ECO:0000256" key="15">
    <source>
        <dbReference type="ARBA" id="ARBA00023242"/>
    </source>
</evidence>
<keyword evidence="9 20" id="KW-0227">DNA damage</keyword>
<dbReference type="SMART" id="SM00734">
    <property type="entry name" value="ZnF_Rad18"/>
    <property type="match status" value="1"/>
</dbReference>
<dbReference type="SMART" id="SM00513">
    <property type="entry name" value="SAP"/>
    <property type="match status" value="1"/>
</dbReference>
<evidence type="ECO:0000256" key="6">
    <source>
        <dbReference type="ARBA" id="ARBA00015551"/>
    </source>
</evidence>
<comment type="subcellular location">
    <subcellularLocation>
        <location evidence="2">Nucleus</location>
    </subcellularLocation>
</comment>
<comment type="similarity">
    <text evidence="4">Belongs to the RAD18 family.</text>
</comment>
<evidence type="ECO:0000256" key="7">
    <source>
        <dbReference type="ARBA" id="ARBA00022679"/>
    </source>
</evidence>
<dbReference type="Gene3D" id="3.30.40.10">
    <property type="entry name" value="Zinc/RING finger domain, C3HC4 (zinc finger)"/>
    <property type="match status" value="1"/>
</dbReference>
<evidence type="ECO:0000256" key="13">
    <source>
        <dbReference type="ARBA" id="ARBA00023125"/>
    </source>
</evidence>
<dbReference type="InterPro" id="IPR006642">
    <property type="entry name" value="Rad18_UBZ4"/>
</dbReference>